<dbReference type="Pfam" id="PF02544">
    <property type="entry name" value="Steroid_dh"/>
    <property type="match status" value="1"/>
</dbReference>
<evidence type="ECO:0000256" key="10">
    <source>
        <dbReference type="ARBA" id="ARBA00049397"/>
    </source>
</evidence>
<keyword evidence="7" id="KW-0560">Oxidoreductase</keyword>
<dbReference type="AlphaFoldDB" id="A0A8C9EWT8"/>
<evidence type="ECO:0000256" key="7">
    <source>
        <dbReference type="ARBA" id="ARBA00023002"/>
    </source>
</evidence>
<name>A0A8C9EWT8_PAVCR</name>
<feature type="transmembrane region" description="Helical" evidence="12">
    <location>
        <begin position="178"/>
        <end position="197"/>
    </location>
</feature>
<keyword evidence="15" id="KW-1185">Reference proteome</keyword>
<sequence length="320" mass="36224">MGGSAAGRGDRRHSNKTGAGTGRRPLPRCPASIMQCFPSLVLALSSLLGALALLQLSLYLRVPSRYGKHEERLCRPRGRLPARCAWFVQELPSFLVPALLLALRSPPRLEPLGCRLLCCLFCWHYFYRTFIYPFFTRGRPFPLQLLFFGTLFCIYNGFLQGYYLIYCAEYPNDWCTDIRFTSGLLLFLLGMGINIHSDLLLRQLRKPGEVTYKIPQGGLFTYVSGANYFGEIVEWFGFAIATWSLPAFAFAFFTLCCIGPRAYHHHRYQNSNCFLECAASCSWNSFCKMPGRGKGAGLESRIKLKCNAMYKKHISLFATG</sequence>
<evidence type="ECO:0000256" key="1">
    <source>
        <dbReference type="ARBA" id="ARBA00004154"/>
    </source>
</evidence>
<accession>A0A8C9EWT8</accession>
<evidence type="ECO:0000259" key="13">
    <source>
        <dbReference type="Pfam" id="PF02544"/>
    </source>
</evidence>
<evidence type="ECO:0000256" key="9">
    <source>
        <dbReference type="ARBA" id="ARBA00048292"/>
    </source>
</evidence>
<dbReference type="PANTHER" id="PTHR10556">
    <property type="entry name" value="3-OXO-5-ALPHA-STEROID 4-DEHYDROGENASE"/>
    <property type="match status" value="1"/>
</dbReference>
<reference evidence="14" key="1">
    <citation type="submission" date="2025-08" db="UniProtKB">
        <authorList>
            <consortium name="Ensembl"/>
        </authorList>
    </citation>
    <scope>IDENTIFICATION</scope>
</reference>
<keyword evidence="8 12" id="KW-0472">Membrane</keyword>
<evidence type="ECO:0000256" key="8">
    <source>
        <dbReference type="ARBA" id="ARBA00023136"/>
    </source>
</evidence>
<comment type="subcellular location">
    <subcellularLocation>
        <location evidence="1">Microsome membrane</location>
        <topology evidence="1">Multi-pass membrane protein</topology>
    </subcellularLocation>
</comment>
<evidence type="ECO:0000256" key="6">
    <source>
        <dbReference type="ARBA" id="ARBA00022989"/>
    </source>
</evidence>
<comment type="catalytic activity">
    <reaction evidence="9">
        <text>5alpha-pregnane-3,20-dione + NADP(+) = progesterone + NADPH + H(+)</text>
        <dbReference type="Rhea" id="RHEA:21952"/>
        <dbReference type="ChEBI" id="CHEBI:15378"/>
        <dbReference type="ChEBI" id="CHEBI:17026"/>
        <dbReference type="ChEBI" id="CHEBI:28952"/>
        <dbReference type="ChEBI" id="CHEBI:57783"/>
        <dbReference type="ChEBI" id="CHEBI:58349"/>
        <dbReference type="EC" id="1.3.1.22"/>
    </reaction>
    <physiologicalReaction direction="right-to-left" evidence="9">
        <dbReference type="Rhea" id="RHEA:21954"/>
    </physiologicalReaction>
</comment>
<feature type="transmembrane region" description="Helical" evidence="12">
    <location>
        <begin position="40"/>
        <end position="60"/>
    </location>
</feature>
<reference evidence="14" key="2">
    <citation type="submission" date="2025-09" db="UniProtKB">
        <authorList>
            <consortium name="Ensembl"/>
        </authorList>
    </citation>
    <scope>IDENTIFICATION</scope>
</reference>
<dbReference type="GO" id="GO:0047751">
    <property type="term" value="F:3-oxo-5-alpha-steroid 4-dehydrogenase (NADP+) activity"/>
    <property type="evidence" value="ECO:0007669"/>
    <property type="project" value="UniProtKB-EC"/>
</dbReference>
<dbReference type="Ensembl" id="ENSPSTT00000005912.1">
    <property type="protein sequence ID" value="ENSPSTP00000005631.1"/>
    <property type="gene ID" value="ENSPSTG00000003984.1"/>
</dbReference>
<protein>
    <recommendedName>
        <fullName evidence="3">3-oxo-5alpha-steroid 4-dehydrogenase (NADP(+))</fullName>
        <ecNumber evidence="3">1.3.1.22</ecNumber>
    </recommendedName>
</protein>
<feature type="transmembrane region" description="Helical" evidence="12">
    <location>
        <begin position="235"/>
        <end position="258"/>
    </location>
</feature>
<evidence type="ECO:0000256" key="5">
    <source>
        <dbReference type="ARBA" id="ARBA00022928"/>
    </source>
</evidence>
<evidence type="ECO:0000256" key="2">
    <source>
        <dbReference type="ARBA" id="ARBA00007742"/>
    </source>
</evidence>
<keyword evidence="5" id="KW-0221">Differentiation</keyword>
<dbReference type="InterPro" id="IPR001104">
    <property type="entry name" value="3-oxo-5_a-steroid_4-DH_C"/>
</dbReference>
<dbReference type="GO" id="GO:0007548">
    <property type="term" value="P:sex differentiation"/>
    <property type="evidence" value="ECO:0007669"/>
    <property type="project" value="UniProtKB-KW"/>
</dbReference>
<dbReference type="GO" id="GO:0006702">
    <property type="term" value="P:androgen biosynthetic process"/>
    <property type="evidence" value="ECO:0007669"/>
    <property type="project" value="UniProtKB-ARBA"/>
</dbReference>
<evidence type="ECO:0000313" key="15">
    <source>
        <dbReference type="Proteomes" id="UP000694428"/>
    </source>
</evidence>
<evidence type="ECO:0000256" key="11">
    <source>
        <dbReference type="SAM" id="MobiDB-lite"/>
    </source>
</evidence>
<evidence type="ECO:0000256" key="4">
    <source>
        <dbReference type="ARBA" id="ARBA00022692"/>
    </source>
</evidence>
<evidence type="ECO:0000256" key="12">
    <source>
        <dbReference type="SAM" id="Phobius"/>
    </source>
</evidence>
<comment type="similarity">
    <text evidence="2">Belongs to the steroid 5-alpha reductase family.</text>
</comment>
<keyword evidence="5" id="KW-0726">Sexual differentiation</keyword>
<comment type="catalytic activity">
    <reaction evidence="10">
        <text>17beta-hydroxy-5alpha-androstan-3-one + NADP(+) = testosterone + NADPH + H(+)</text>
        <dbReference type="Rhea" id="RHEA:50820"/>
        <dbReference type="ChEBI" id="CHEBI:15378"/>
        <dbReference type="ChEBI" id="CHEBI:16330"/>
        <dbReference type="ChEBI" id="CHEBI:17347"/>
        <dbReference type="ChEBI" id="CHEBI:57783"/>
        <dbReference type="ChEBI" id="CHEBI:58349"/>
        <dbReference type="EC" id="1.3.1.22"/>
    </reaction>
    <physiologicalReaction direction="right-to-left" evidence="10">
        <dbReference type="Rhea" id="RHEA:50822"/>
    </physiologicalReaction>
</comment>
<dbReference type="FunFam" id="1.20.120.1630:FF:000002">
    <property type="entry name" value="Steroid 5 alpha-reductase 1"/>
    <property type="match status" value="1"/>
</dbReference>
<dbReference type="PANTHER" id="PTHR10556:SF37">
    <property type="entry name" value="3-OXO-5-ALPHA-STEROID 4-DEHYDROGENASE 2"/>
    <property type="match status" value="1"/>
</dbReference>
<keyword evidence="6 12" id="KW-1133">Transmembrane helix</keyword>
<keyword evidence="4 12" id="KW-0812">Transmembrane</keyword>
<feature type="domain" description="3-oxo-5-alpha-steroid 4-dehydrogenase C-terminal" evidence="13">
    <location>
        <begin position="140"/>
        <end position="269"/>
    </location>
</feature>
<dbReference type="Proteomes" id="UP000694428">
    <property type="component" value="Unplaced"/>
</dbReference>
<dbReference type="InterPro" id="IPR039357">
    <property type="entry name" value="SRD5A/TECR"/>
</dbReference>
<feature type="region of interest" description="Disordered" evidence="11">
    <location>
        <begin position="1"/>
        <end position="26"/>
    </location>
</feature>
<organism evidence="14 15">
    <name type="scientific">Pavo cristatus</name>
    <name type="common">Indian peafowl</name>
    <name type="synonym">Blue peafowl</name>
    <dbReference type="NCBI Taxonomy" id="9049"/>
    <lineage>
        <taxon>Eukaryota</taxon>
        <taxon>Metazoa</taxon>
        <taxon>Chordata</taxon>
        <taxon>Craniata</taxon>
        <taxon>Vertebrata</taxon>
        <taxon>Euteleostomi</taxon>
        <taxon>Archelosauria</taxon>
        <taxon>Archosauria</taxon>
        <taxon>Dinosauria</taxon>
        <taxon>Saurischia</taxon>
        <taxon>Theropoda</taxon>
        <taxon>Coelurosauria</taxon>
        <taxon>Aves</taxon>
        <taxon>Neognathae</taxon>
        <taxon>Galloanserae</taxon>
        <taxon>Galliformes</taxon>
        <taxon>Phasianidae</taxon>
        <taxon>Phasianinae</taxon>
        <taxon>Pavo</taxon>
    </lineage>
</organism>
<evidence type="ECO:0000256" key="3">
    <source>
        <dbReference type="ARBA" id="ARBA00012049"/>
    </source>
</evidence>
<dbReference type="EC" id="1.3.1.22" evidence="3"/>
<feature type="transmembrane region" description="Helical" evidence="12">
    <location>
        <begin position="115"/>
        <end position="135"/>
    </location>
</feature>
<feature type="transmembrane region" description="Helical" evidence="12">
    <location>
        <begin position="141"/>
        <end position="166"/>
    </location>
</feature>
<dbReference type="PROSITE" id="PS50244">
    <property type="entry name" value="S5A_REDUCTASE"/>
    <property type="match status" value="1"/>
</dbReference>
<evidence type="ECO:0000313" key="14">
    <source>
        <dbReference type="Ensembl" id="ENSPSTP00000005631.1"/>
    </source>
</evidence>
<proteinExistence type="inferred from homology"/>